<accession>A0A6P8B571</accession>
<dbReference type="OrthoDB" id="2747330at2759"/>
<keyword evidence="9" id="KW-1185">Reference proteome</keyword>
<dbReference type="PROSITE" id="PS51767">
    <property type="entry name" value="PEPTIDASE_A1"/>
    <property type="match status" value="1"/>
</dbReference>
<evidence type="ECO:0000256" key="7">
    <source>
        <dbReference type="SAM" id="SignalP"/>
    </source>
</evidence>
<evidence type="ECO:0000256" key="2">
    <source>
        <dbReference type="ARBA" id="ARBA00022670"/>
    </source>
</evidence>
<sequence>MLAFMQTLILLTTLSAAVISASSVSVFRYDPPTRSGPLSMYKTRAKYGVPISPELSAAVRRAGFNIHNLNKRQQQKQQGNVSAFPYRGDSEWLNQVKLGTPPQVVNLQLDTGSAELWVFADKHPTANKAGRRVYSPSKSSTAARMPGLSWEKSYAGGNSASGTEVYNDTVRLGDIVAQSQAILPATAASESYVKSPYDGILGLELANFTATLPVKAQGPTNFFETIKSSLPSPLFGVDLKQDNESFFDFGVVPTNRYRGEVGWTPVNPSRVKGMDYSRWNMTASGYAIGDSKTVPLKARNMTGVVDTGTTLLYLDKPIVEEYYGKVPGSRYDPLLAGWVFPCGIAQPLPDFSFGVGPVGSAVTITIPGTYLNWTEDAQAKIDCFGGIQESIDLEGSKVSIFGTVAIKSAYVIFEDARPAANPRVGWAAKDL</sequence>
<evidence type="ECO:0000313" key="10">
    <source>
        <dbReference type="RefSeq" id="XP_030982164.1"/>
    </source>
</evidence>
<name>A0A6P8B571_PYRGI</name>
<evidence type="ECO:0000256" key="6">
    <source>
        <dbReference type="RuleBase" id="RU000454"/>
    </source>
</evidence>
<dbReference type="KEGG" id="pgri:PgNI_05146"/>
<dbReference type="AlphaFoldDB" id="A0A6P8B571"/>
<evidence type="ECO:0000259" key="8">
    <source>
        <dbReference type="PROSITE" id="PS51767"/>
    </source>
</evidence>
<evidence type="ECO:0000256" key="5">
    <source>
        <dbReference type="PIRSR" id="PIRSR601461-1"/>
    </source>
</evidence>
<dbReference type="GO" id="GO:0006508">
    <property type="term" value="P:proteolysis"/>
    <property type="evidence" value="ECO:0007669"/>
    <property type="project" value="UniProtKB-KW"/>
</dbReference>
<feature type="active site" evidence="5">
    <location>
        <position position="110"/>
    </location>
</feature>
<dbReference type="InterPro" id="IPR034163">
    <property type="entry name" value="Aspergillopepsin-like_cat_dom"/>
</dbReference>
<proteinExistence type="inferred from homology"/>
<feature type="domain" description="Peptidase A1" evidence="8">
    <location>
        <begin position="92"/>
        <end position="427"/>
    </location>
</feature>
<dbReference type="InterPro" id="IPR021109">
    <property type="entry name" value="Peptidase_aspartic_dom_sf"/>
</dbReference>
<dbReference type="PANTHER" id="PTHR47966:SF2">
    <property type="entry name" value="ASPERGILLOPEPSIN-1-RELATED"/>
    <property type="match status" value="1"/>
</dbReference>
<keyword evidence="3 6" id="KW-0064">Aspartyl protease</keyword>
<dbReference type="RefSeq" id="XP_030982164.1">
    <property type="nucleotide sequence ID" value="XM_031125183.1"/>
</dbReference>
<protein>
    <recommendedName>
        <fullName evidence="8">Peptidase A1 domain-containing protein</fullName>
    </recommendedName>
</protein>
<dbReference type="CDD" id="cd06097">
    <property type="entry name" value="Aspergillopepsin_like"/>
    <property type="match status" value="1"/>
</dbReference>
<gene>
    <name evidence="10" type="ORF">PgNI_05146</name>
</gene>
<dbReference type="PROSITE" id="PS00141">
    <property type="entry name" value="ASP_PROTEASE"/>
    <property type="match status" value="1"/>
</dbReference>
<reference evidence="10" key="3">
    <citation type="submission" date="2025-08" db="UniProtKB">
        <authorList>
            <consortium name="RefSeq"/>
        </authorList>
    </citation>
    <scope>IDENTIFICATION</scope>
    <source>
        <strain evidence="10">NI907</strain>
    </source>
</reference>
<reference evidence="10" key="2">
    <citation type="submission" date="2019-10" db="EMBL/GenBank/DDBJ databases">
        <authorList>
            <consortium name="NCBI Genome Project"/>
        </authorList>
    </citation>
    <scope>NUCLEOTIDE SEQUENCE</scope>
    <source>
        <strain evidence="10">NI907</strain>
    </source>
</reference>
<dbReference type="InterPro" id="IPR033121">
    <property type="entry name" value="PEPTIDASE_A1"/>
</dbReference>
<evidence type="ECO:0000256" key="3">
    <source>
        <dbReference type="ARBA" id="ARBA00022750"/>
    </source>
</evidence>
<keyword evidence="4 6" id="KW-0378">Hydrolase</keyword>
<dbReference type="GO" id="GO:0004190">
    <property type="term" value="F:aspartic-type endopeptidase activity"/>
    <property type="evidence" value="ECO:0007669"/>
    <property type="project" value="UniProtKB-KW"/>
</dbReference>
<dbReference type="GeneID" id="41960092"/>
<evidence type="ECO:0000313" key="9">
    <source>
        <dbReference type="Proteomes" id="UP000515153"/>
    </source>
</evidence>
<dbReference type="InterPro" id="IPR001969">
    <property type="entry name" value="Aspartic_peptidase_AS"/>
</dbReference>
<dbReference type="PANTHER" id="PTHR47966">
    <property type="entry name" value="BETA-SITE APP-CLEAVING ENZYME, ISOFORM A-RELATED"/>
    <property type="match status" value="1"/>
</dbReference>
<dbReference type="Gene3D" id="2.40.70.10">
    <property type="entry name" value="Acid Proteases"/>
    <property type="match status" value="2"/>
</dbReference>
<organism evidence="9 10">
    <name type="scientific">Pyricularia grisea</name>
    <name type="common">Crabgrass-specific blast fungus</name>
    <name type="synonym">Magnaporthe grisea</name>
    <dbReference type="NCBI Taxonomy" id="148305"/>
    <lineage>
        <taxon>Eukaryota</taxon>
        <taxon>Fungi</taxon>
        <taxon>Dikarya</taxon>
        <taxon>Ascomycota</taxon>
        <taxon>Pezizomycotina</taxon>
        <taxon>Sordariomycetes</taxon>
        <taxon>Sordariomycetidae</taxon>
        <taxon>Magnaporthales</taxon>
        <taxon>Pyriculariaceae</taxon>
        <taxon>Pyricularia</taxon>
    </lineage>
</organism>
<feature type="chain" id="PRO_5028372139" description="Peptidase A1 domain-containing protein" evidence="7">
    <location>
        <begin position="24"/>
        <end position="431"/>
    </location>
</feature>
<feature type="signal peptide" evidence="7">
    <location>
        <begin position="1"/>
        <end position="23"/>
    </location>
</feature>
<keyword evidence="7" id="KW-0732">Signal</keyword>
<evidence type="ECO:0000256" key="4">
    <source>
        <dbReference type="ARBA" id="ARBA00022801"/>
    </source>
</evidence>
<dbReference type="SUPFAM" id="SSF50630">
    <property type="entry name" value="Acid proteases"/>
    <property type="match status" value="1"/>
</dbReference>
<keyword evidence="2 6" id="KW-0645">Protease</keyword>
<feature type="active site" evidence="5">
    <location>
        <position position="306"/>
    </location>
</feature>
<evidence type="ECO:0000256" key="1">
    <source>
        <dbReference type="ARBA" id="ARBA00007447"/>
    </source>
</evidence>
<dbReference type="InterPro" id="IPR001461">
    <property type="entry name" value="Aspartic_peptidase_A1"/>
</dbReference>
<comment type="similarity">
    <text evidence="1 6">Belongs to the peptidase A1 family.</text>
</comment>
<dbReference type="Pfam" id="PF00026">
    <property type="entry name" value="Asp"/>
    <property type="match status" value="1"/>
</dbReference>
<dbReference type="PRINTS" id="PR00792">
    <property type="entry name" value="PEPSIN"/>
</dbReference>
<dbReference type="Proteomes" id="UP000515153">
    <property type="component" value="Chromosome I"/>
</dbReference>
<reference evidence="9 10" key="1">
    <citation type="journal article" date="2019" name="Mol. Biol. Evol.">
        <title>Blast fungal genomes show frequent chromosomal changes, gene gains and losses, and effector gene turnover.</title>
        <authorList>
            <person name="Gomez Luciano L.B."/>
            <person name="Jason Tsai I."/>
            <person name="Chuma I."/>
            <person name="Tosa Y."/>
            <person name="Chen Y.H."/>
            <person name="Li J.Y."/>
            <person name="Li M.Y."/>
            <person name="Jade Lu M.Y."/>
            <person name="Nakayashiki H."/>
            <person name="Li W.H."/>
        </authorList>
    </citation>
    <scope>NUCLEOTIDE SEQUENCE [LARGE SCALE GENOMIC DNA]</scope>
    <source>
        <strain evidence="9 10">NI907</strain>
    </source>
</reference>